<feature type="transmembrane region" description="Helical" evidence="12">
    <location>
        <begin position="170"/>
        <end position="188"/>
    </location>
</feature>
<feature type="transmembrane region" description="Helical" evidence="12">
    <location>
        <begin position="390"/>
        <end position="407"/>
    </location>
</feature>
<dbReference type="GO" id="GO:0015771">
    <property type="term" value="P:trehalose transport"/>
    <property type="evidence" value="ECO:0007669"/>
    <property type="project" value="TreeGrafter"/>
</dbReference>
<dbReference type="GO" id="GO:0016301">
    <property type="term" value="F:kinase activity"/>
    <property type="evidence" value="ECO:0007669"/>
    <property type="project" value="UniProtKB-KW"/>
</dbReference>
<dbReference type="FunFam" id="3.30.1360.60:FF:000001">
    <property type="entry name" value="PTS system glucose-specific IIBC component PtsG"/>
    <property type="match status" value="1"/>
</dbReference>
<dbReference type="PROSITE" id="PS00371">
    <property type="entry name" value="PTS_EIIA_TYPE_1_HIS"/>
    <property type="match status" value="1"/>
</dbReference>
<dbReference type="InterPro" id="IPR013013">
    <property type="entry name" value="PTS_EIIC_1"/>
</dbReference>
<feature type="domain" description="PTS EIIA type-1" evidence="13">
    <location>
        <begin position="494"/>
        <end position="598"/>
    </location>
</feature>
<keyword evidence="8" id="KW-0418">Kinase</keyword>
<dbReference type="PROSITE" id="PS01035">
    <property type="entry name" value="PTS_EIIB_TYPE_1_CYS"/>
    <property type="match status" value="1"/>
</dbReference>
<feature type="transmembrane region" description="Helical" evidence="12">
    <location>
        <begin position="323"/>
        <end position="351"/>
    </location>
</feature>
<dbReference type="InterPro" id="IPR011297">
    <property type="entry name" value="PTS_IIABC_b_glu"/>
</dbReference>
<dbReference type="InterPro" id="IPR001996">
    <property type="entry name" value="PTS_IIB_1"/>
</dbReference>
<protein>
    <submittedName>
        <fullName evidence="16">PTS system beta-glucoside-specific EIIBCA component</fullName>
    </submittedName>
</protein>
<dbReference type="SUPFAM" id="SSF51261">
    <property type="entry name" value="Duplicated hybrid motif"/>
    <property type="match status" value="1"/>
</dbReference>
<feature type="transmembrane region" description="Helical" evidence="12">
    <location>
        <begin position="253"/>
        <end position="283"/>
    </location>
</feature>
<evidence type="ECO:0000259" key="15">
    <source>
        <dbReference type="PROSITE" id="PS51103"/>
    </source>
</evidence>
<evidence type="ECO:0000256" key="5">
    <source>
        <dbReference type="ARBA" id="ARBA00022679"/>
    </source>
</evidence>
<dbReference type="FunFam" id="2.70.70.10:FF:000001">
    <property type="entry name" value="PTS system glucose-specific IIA component"/>
    <property type="match status" value="1"/>
</dbReference>
<evidence type="ECO:0000313" key="16">
    <source>
        <dbReference type="EMBL" id="VYU54562.1"/>
    </source>
</evidence>
<dbReference type="AlphaFoldDB" id="A0A6N3FQU6"/>
<evidence type="ECO:0000256" key="3">
    <source>
        <dbReference type="ARBA" id="ARBA00022475"/>
    </source>
</evidence>
<dbReference type="PANTHER" id="PTHR30175">
    <property type="entry name" value="PHOSPHOTRANSFERASE SYSTEM TRANSPORT PROTEIN"/>
    <property type="match status" value="1"/>
</dbReference>
<dbReference type="RefSeq" id="WP_156562106.1">
    <property type="nucleotide sequence ID" value="NZ_CACRTV010000063.1"/>
</dbReference>
<feature type="domain" description="PTS EIIC type-1" evidence="15">
    <location>
        <begin position="104"/>
        <end position="471"/>
    </location>
</feature>
<dbReference type="Gene3D" id="3.30.1360.60">
    <property type="entry name" value="Glucose permease domain IIB"/>
    <property type="match status" value="1"/>
</dbReference>
<feature type="transmembrane region" description="Helical" evidence="12">
    <location>
        <begin position="113"/>
        <end position="136"/>
    </location>
</feature>
<keyword evidence="3" id="KW-1003">Cell membrane</keyword>
<dbReference type="EMBL" id="CACRTV010000063">
    <property type="protein sequence ID" value="VYU54562.1"/>
    <property type="molecule type" value="Genomic_DNA"/>
</dbReference>
<evidence type="ECO:0000259" key="14">
    <source>
        <dbReference type="PROSITE" id="PS51098"/>
    </source>
</evidence>
<dbReference type="Pfam" id="PF02378">
    <property type="entry name" value="PTS_EIIC"/>
    <property type="match status" value="1"/>
</dbReference>
<evidence type="ECO:0000256" key="10">
    <source>
        <dbReference type="ARBA" id="ARBA00023136"/>
    </source>
</evidence>
<keyword evidence="9 12" id="KW-1133">Transmembrane helix</keyword>
<comment type="subcellular location">
    <subcellularLocation>
        <location evidence="1">Cell membrane</location>
        <topology evidence="1">Multi-pass membrane protein</topology>
    </subcellularLocation>
</comment>
<evidence type="ECO:0000256" key="8">
    <source>
        <dbReference type="ARBA" id="ARBA00022777"/>
    </source>
</evidence>
<dbReference type="PROSITE" id="PS51093">
    <property type="entry name" value="PTS_EIIA_TYPE_1"/>
    <property type="match status" value="1"/>
</dbReference>
<keyword evidence="4" id="KW-0762">Sugar transport</keyword>
<reference evidence="16" key="1">
    <citation type="submission" date="2019-11" db="EMBL/GenBank/DDBJ databases">
        <authorList>
            <person name="Feng L."/>
        </authorList>
    </citation>
    <scope>NUCLEOTIDE SEQUENCE</scope>
    <source>
        <strain evidence="16">CParaputrificumLFYP93</strain>
    </source>
</reference>
<proteinExistence type="predicted"/>
<keyword evidence="6" id="KW-0598">Phosphotransferase system</keyword>
<dbReference type="InterPro" id="IPR011055">
    <property type="entry name" value="Dup_hybrid_motif"/>
</dbReference>
<evidence type="ECO:0000256" key="9">
    <source>
        <dbReference type="ARBA" id="ARBA00022989"/>
    </source>
</evidence>
<gene>
    <name evidence="16" type="primary">bglF_5</name>
    <name evidence="16" type="ORF">CPLFYP93_02675</name>
</gene>
<dbReference type="PANTHER" id="PTHR30175:SF1">
    <property type="entry name" value="PTS SYSTEM ARBUTIN-, CELLOBIOSE-, AND SALICIN-SPECIFIC EIIBC COMPONENT-RELATED"/>
    <property type="match status" value="1"/>
</dbReference>
<dbReference type="InterPro" id="IPR018113">
    <property type="entry name" value="PTrfase_EIIB_Cys"/>
</dbReference>
<dbReference type="PROSITE" id="PS51098">
    <property type="entry name" value="PTS_EIIB_TYPE_1"/>
    <property type="match status" value="1"/>
</dbReference>
<dbReference type="InterPro" id="IPR003352">
    <property type="entry name" value="PTS_EIIC"/>
</dbReference>
<feature type="domain" description="PTS EIIB type-1" evidence="14">
    <location>
        <begin position="5"/>
        <end position="87"/>
    </location>
</feature>
<dbReference type="SUPFAM" id="SSF55604">
    <property type="entry name" value="Glucose permease domain IIB"/>
    <property type="match status" value="1"/>
</dbReference>
<dbReference type="Pfam" id="PF00367">
    <property type="entry name" value="PTS_EIIB"/>
    <property type="match status" value="1"/>
</dbReference>
<feature type="active site" description="Phosphocysteine intermediate; for EIIB activity" evidence="11">
    <location>
        <position position="27"/>
    </location>
</feature>
<accession>A0A6N3FQU6</accession>
<dbReference type="GO" id="GO:0009401">
    <property type="term" value="P:phosphoenolpyruvate-dependent sugar phosphotransferase system"/>
    <property type="evidence" value="ECO:0007669"/>
    <property type="project" value="UniProtKB-KW"/>
</dbReference>
<evidence type="ECO:0000256" key="7">
    <source>
        <dbReference type="ARBA" id="ARBA00022692"/>
    </source>
</evidence>
<keyword evidence="7 12" id="KW-0812">Transmembrane</keyword>
<dbReference type="NCBIfam" id="TIGR01995">
    <property type="entry name" value="PTS-II-ABC-beta"/>
    <property type="match status" value="1"/>
</dbReference>
<name>A0A6N3FQU6_9CLOT</name>
<dbReference type="CDD" id="cd00212">
    <property type="entry name" value="PTS_IIB_glc"/>
    <property type="match status" value="1"/>
</dbReference>
<sequence>MKKYEKLAKNIIKNIGGKDNISSLSHCITRLRFKLKDEGKANDDVIKDMDGVVTVMHSAGQYQVVIGNHVSIVYEEICKAAGINSETDNKEEEAPKGIFNIFVDIIAGCFQPIIGPICAAGMIKGLNALLIILGFYNTSDGTYIILNSIGDSVFYFMPVLIGYTSAKKFNLQPVVGMIIGCILCYPSIQNAALSANNVLGVIFESNYYTTFFRVPFLSGDYTSSVVHIIFVNCIAGKIEKVSKKLIPEMLQSFFVPFFILLISVPIGLIVIAPLVSLVIGIIINGYSIVYKFSPILVCAIIGFSWQLLVIYGVHWVVKPFALINIAIAGFDTIMVGTFGASFAQTAAVIAMYFKNKDKNMKNLYVSSIISGICGVTESCIYGITLKKKKPFIYSLIGAAVGGAVMGAMDVKMHIFGGLGIFGVVNYIDGSTGDARGLIAAFICIIVSMLVTFLLTLFFWKEKDISVNNIEDTSNKEVILAPLCGEVIELGEVRDEAFSQGLLGKGVAIKPKEGKVVSPCNGNITTLFPTLHAIGITSESGVEILIHVGLNTVELNGIGFVAYVKQGDNVTAGQTLVSFDKDMLESEGYVLDTPVVITNSHEYFDVIETNKNEVNSKDKLITVLF</sequence>
<feature type="transmembrane region" description="Helical" evidence="12">
    <location>
        <begin position="414"/>
        <end position="431"/>
    </location>
</feature>
<evidence type="ECO:0000256" key="1">
    <source>
        <dbReference type="ARBA" id="ARBA00004651"/>
    </source>
</evidence>
<dbReference type="Pfam" id="PF00358">
    <property type="entry name" value="PTS_EIIA_1"/>
    <property type="match status" value="1"/>
</dbReference>
<evidence type="ECO:0000259" key="13">
    <source>
        <dbReference type="PROSITE" id="PS51093"/>
    </source>
</evidence>
<dbReference type="InterPro" id="IPR001127">
    <property type="entry name" value="PTS_EIIA_1_perm"/>
</dbReference>
<keyword evidence="2" id="KW-0813">Transport</keyword>
<keyword evidence="5" id="KW-0808">Transferase</keyword>
<dbReference type="Gene3D" id="2.70.70.10">
    <property type="entry name" value="Glucose Permease (Domain IIA)"/>
    <property type="match status" value="1"/>
</dbReference>
<feature type="transmembrane region" description="Helical" evidence="12">
    <location>
        <begin position="142"/>
        <end position="163"/>
    </location>
</feature>
<dbReference type="PROSITE" id="PS51103">
    <property type="entry name" value="PTS_EIIC_TYPE_1"/>
    <property type="match status" value="1"/>
</dbReference>
<dbReference type="InterPro" id="IPR036878">
    <property type="entry name" value="Glu_permease_IIB"/>
</dbReference>
<dbReference type="GO" id="GO:0008982">
    <property type="term" value="F:protein-N(PI)-phosphohistidine-sugar phosphotransferase activity"/>
    <property type="evidence" value="ECO:0007669"/>
    <property type="project" value="InterPro"/>
</dbReference>
<evidence type="ECO:0000256" key="12">
    <source>
        <dbReference type="SAM" id="Phobius"/>
    </source>
</evidence>
<dbReference type="GO" id="GO:0090589">
    <property type="term" value="F:protein-phosphocysteine-trehalose phosphotransferase system transporter activity"/>
    <property type="evidence" value="ECO:0007669"/>
    <property type="project" value="TreeGrafter"/>
</dbReference>
<evidence type="ECO:0000256" key="4">
    <source>
        <dbReference type="ARBA" id="ARBA00022597"/>
    </source>
</evidence>
<evidence type="ECO:0000256" key="11">
    <source>
        <dbReference type="PROSITE-ProRule" id="PRU00421"/>
    </source>
</evidence>
<feature type="transmembrane region" description="Helical" evidence="12">
    <location>
        <begin position="437"/>
        <end position="459"/>
    </location>
</feature>
<keyword evidence="10 12" id="KW-0472">Membrane</keyword>
<evidence type="ECO:0000256" key="2">
    <source>
        <dbReference type="ARBA" id="ARBA00022448"/>
    </source>
</evidence>
<feature type="transmembrane region" description="Helical" evidence="12">
    <location>
        <begin position="295"/>
        <end position="317"/>
    </location>
</feature>
<dbReference type="InterPro" id="IPR050558">
    <property type="entry name" value="PTS_Sugar-Specific_Components"/>
</dbReference>
<evidence type="ECO:0000256" key="6">
    <source>
        <dbReference type="ARBA" id="ARBA00022683"/>
    </source>
</evidence>
<dbReference type="NCBIfam" id="TIGR00830">
    <property type="entry name" value="PTBA"/>
    <property type="match status" value="1"/>
</dbReference>
<organism evidence="16">
    <name type="scientific">Clostridium paraputrificum</name>
    <dbReference type="NCBI Taxonomy" id="29363"/>
    <lineage>
        <taxon>Bacteria</taxon>
        <taxon>Bacillati</taxon>
        <taxon>Bacillota</taxon>
        <taxon>Clostridia</taxon>
        <taxon>Eubacteriales</taxon>
        <taxon>Clostridiaceae</taxon>
        <taxon>Clostridium</taxon>
    </lineage>
</organism>
<dbReference type="GO" id="GO:0005886">
    <property type="term" value="C:plasma membrane"/>
    <property type="evidence" value="ECO:0007669"/>
    <property type="project" value="UniProtKB-SubCell"/>
</dbReference>
<feature type="transmembrane region" description="Helical" evidence="12">
    <location>
        <begin position="363"/>
        <end position="384"/>
    </location>
</feature>